<dbReference type="GeneID" id="66719026"/>
<dbReference type="Pfam" id="PF06013">
    <property type="entry name" value="WXG100"/>
    <property type="match status" value="1"/>
</dbReference>
<gene>
    <name evidence="1" type="ORF">C5E45_29855</name>
</gene>
<dbReference type="InterPro" id="IPR036689">
    <property type="entry name" value="ESAT-6-like_sf"/>
</dbReference>
<sequence length="100" mass="11038">MSDFELLSYNFDAINDAGTGLSQQAQNITNELEHFEQMFQRFIQDHWSDGQGTVAFQEIQNKWRASSNDLVAKLAKLGVAVSAGGDHMREADALAAKSFG</sequence>
<evidence type="ECO:0000313" key="2">
    <source>
        <dbReference type="Proteomes" id="UP000239874"/>
    </source>
</evidence>
<dbReference type="Gene3D" id="1.10.287.1060">
    <property type="entry name" value="ESAT-6-like"/>
    <property type="match status" value="1"/>
</dbReference>
<dbReference type="InterPro" id="IPR010310">
    <property type="entry name" value="T7SS_ESAT-6-like"/>
</dbReference>
<name>A0A2S6AHI6_9NOCA</name>
<dbReference type="RefSeq" id="WP_104365737.1">
    <property type="nucleotide sequence ID" value="NZ_JAHUVX010000001.1"/>
</dbReference>
<organism evidence="1 2">
    <name type="scientific">Nocardia nova</name>
    <dbReference type="NCBI Taxonomy" id="37330"/>
    <lineage>
        <taxon>Bacteria</taxon>
        <taxon>Bacillati</taxon>
        <taxon>Actinomycetota</taxon>
        <taxon>Actinomycetes</taxon>
        <taxon>Mycobacteriales</taxon>
        <taxon>Nocardiaceae</taxon>
        <taxon>Nocardia</taxon>
    </lineage>
</organism>
<dbReference type="SUPFAM" id="SSF140453">
    <property type="entry name" value="EsxAB dimer-like"/>
    <property type="match status" value="1"/>
</dbReference>
<evidence type="ECO:0000313" key="1">
    <source>
        <dbReference type="EMBL" id="PPJ34693.1"/>
    </source>
</evidence>
<dbReference type="Proteomes" id="UP000239874">
    <property type="component" value="Unassembled WGS sequence"/>
</dbReference>
<reference evidence="1 2" key="1">
    <citation type="submission" date="2018-02" db="EMBL/GenBank/DDBJ databases">
        <title>8 Nocardia nova and 1 Nocardia cyriacigeorgica strain used for evolution to TMP-SMX.</title>
        <authorList>
            <person name="Mehta H."/>
            <person name="Weng J."/>
            <person name="Shamoo Y."/>
        </authorList>
    </citation>
    <scope>NUCLEOTIDE SEQUENCE [LARGE SCALE GENOMIC DNA]</scope>
    <source>
        <strain evidence="1 2">MDA3139</strain>
    </source>
</reference>
<dbReference type="OrthoDB" id="3387628at2"/>
<accession>A0A2S6AHI6</accession>
<protein>
    <recommendedName>
        <fullName evidence="3">WXG100 family type VII secretion target</fullName>
    </recommendedName>
</protein>
<proteinExistence type="predicted"/>
<comment type="caution">
    <text evidence="1">The sequence shown here is derived from an EMBL/GenBank/DDBJ whole genome shotgun (WGS) entry which is preliminary data.</text>
</comment>
<evidence type="ECO:0008006" key="3">
    <source>
        <dbReference type="Google" id="ProtNLM"/>
    </source>
</evidence>
<dbReference type="EMBL" id="PSZC01000029">
    <property type="protein sequence ID" value="PPJ34693.1"/>
    <property type="molecule type" value="Genomic_DNA"/>
</dbReference>
<dbReference type="AlphaFoldDB" id="A0A2S6AHI6"/>